<dbReference type="PANTHER" id="PTHR35807">
    <property type="entry name" value="TRANSCRIPTIONAL REGULATOR REDD-RELATED"/>
    <property type="match status" value="1"/>
</dbReference>
<protein>
    <submittedName>
        <fullName evidence="2">Bacterial transcriptional activator domain-containing protein</fullName>
    </submittedName>
</protein>
<reference evidence="2" key="1">
    <citation type="submission" date="2024-05" db="EMBL/GenBank/DDBJ databases">
        <authorList>
            <person name="Kim S."/>
            <person name="Heo J."/>
            <person name="Choi H."/>
            <person name="Choi Y."/>
            <person name="Kwon S.-W."/>
            <person name="Kim Y."/>
        </authorList>
    </citation>
    <scope>NUCLEOTIDE SEQUENCE</scope>
    <source>
        <strain evidence="2">KACC 23699</strain>
    </source>
</reference>
<proteinExistence type="predicted"/>
<sequence length="258" mass="28430">MDVIVDAPPQANATLTLVRDFELRYDDVPVGMPVSSQRLLGLLALAGTRVPRAQVGATLWPQADEHHAAASLRSALWRMPSTPGRPLVCTSAGGLSLAEDVEVDLHRLLRETRAILVTGTPPPGLLDVDEALRCLGHDLLSCWYDDWVVDERERFRQLRLYSLDVIGLALLEQHRTGEALQVALTLVETDPLRESGQRLLIAVHLQQGNIAEAVRQYERYADLLGRELRARPSDLMTAQLRGCRVSAGRPDGSVVTLV</sequence>
<dbReference type="SMART" id="SM01043">
    <property type="entry name" value="BTAD"/>
    <property type="match status" value="1"/>
</dbReference>
<dbReference type="EMBL" id="CP157483">
    <property type="protein sequence ID" value="XBO44745.1"/>
    <property type="molecule type" value="Genomic_DNA"/>
</dbReference>
<dbReference type="AlphaFoldDB" id="A0AAU7JWP3"/>
<feature type="domain" description="Bacterial transcriptional activator" evidence="1">
    <location>
        <begin position="103"/>
        <end position="244"/>
    </location>
</feature>
<dbReference type="Gene3D" id="1.10.10.10">
    <property type="entry name" value="Winged helix-like DNA-binding domain superfamily/Winged helix DNA-binding domain"/>
    <property type="match status" value="1"/>
</dbReference>
<dbReference type="InterPro" id="IPR036388">
    <property type="entry name" value="WH-like_DNA-bd_sf"/>
</dbReference>
<name>A0AAU7JWP3_9MICO</name>
<dbReference type="SUPFAM" id="SSF48452">
    <property type="entry name" value="TPR-like"/>
    <property type="match status" value="1"/>
</dbReference>
<dbReference type="Gene3D" id="1.25.40.10">
    <property type="entry name" value="Tetratricopeptide repeat domain"/>
    <property type="match status" value="1"/>
</dbReference>
<organism evidence="2">
    <name type="scientific">Pedococcus sp. KACC 23699</name>
    <dbReference type="NCBI Taxonomy" id="3149228"/>
    <lineage>
        <taxon>Bacteria</taxon>
        <taxon>Bacillati</taxon>
        <taxon>Actinomycetota</taxon>
        <taxon>Actinomycetes</taxon>
        <taxon>Micrococcales</taxon>
        <taxon>Intrasporangiaceae</taxon>
        <taxon>Pedococcus</taxon>
    </lineage>
</organism>
<evidence type="ECO:0000259" key="1">
    <source>
        <dbReference type="SMART" id="SM01043"/>
    </source>
</evidence>
<accession>A0AAU7JWP3</accession>
<dbReference type="InterPro" id="IPR011990">
    <property type="entry name" value="TPR-like_helical_dom_sf"/>
</dbReference>
<evidence type="ECO:0000313" key="2">
    <source>
        <dbReference type="EMBL" id="XBO44745.1"/>
    </source>
</evidence>
<dbReference type="RefSeq" id="WP_406832229.1">
    <property type="nucleotide sequence ID" value="NZ_CP157483.1"/>
</dbReference>
<dbReference type="InterPro" id="IPR005158">
    <property type="entry name" value="BTAD"/>
</dbReference>
<dbReference type="InterPro" id="IPR051677">
    <property type="entry name" value="AfsR-DnrI-RedD_regulator"/>
</dbReference>
<dbReference type="Pfam" id="PF03704">
    <property type="entry name" value="BTAD"/>
    <property type="match status" value="1"/>
</dbReference>
<gene>
    <name evidence="2" type="ORF">ABEG17_05215</name>
</gene>